<keyword evidence="3" id="KW-1185">Reference proteome</keyword>
<reference evidence="3" key="1">
    <citation type="submission" date="2014-09" db="EMBL/GenBank/DDBJ databases">
        <authorList>
            <person name="Gomez-Valero L."/>
        </authorList>
    </citation>
    <scope>NUCLEOTIDE SEQUENCE [LARGE SCALE GENOMIC DNA]</scope>
    <source>
        <strain evidence="3">ATCC700992</strain>
    </source>
</reference>
<dbReference type="HOGENOM" id="CLU_3137193_0_0_6"/>
<name>A0A098G8V8_9GAMM</name>
<evidence type="ECO:0000313" key="3">
    <source>
        <dbReference type="Proteomes" id="UP000032430"/>
    </source>
</evidence>
<dbReference type="AlphaFoldDB" id="A0A098G8V8"/>
<evidence type="ECO:0000313" key="2">
    <source>
        <dbReference type="EMBL" id="CEG57905.1"/>
    </source>
</evidence>
<organism evidence="2 3">
    <name type="scientific">Legionella fallonii LLAP-10</name>
    <dbReference type="NCBI Taxonomy" id="1212491"/>
    <lineage>
        <taxon>Bacteria</taxon>
        <taxon>Pseudomonadati</taxon>
        <taxon>Pseudomonadota</taxon>
        <taxon>Gammaproteobacteria</taxon>
        <taxon>Legionellales</taxon>
        <taxon>Legionellaceae</taxon>
        <taxon>Legionella</taxon>
    </lineage>
</organism>
<sequence>MKTSKHREKQVHSYLFDDYRRNPLFGNGNATEEPESNSSTIETVDINLI</sequence>
<evidence type="ECO:0000256" key="1">
    <source>
        <dbReference type="SAM" id="MobiDB-lite"/>
    </source>
</evidence>
<dbReference type="KEGG" id="lfa:LFA_4024"/>
<gene>
    <name evidence="2" type="ORF">LFA_4024</name>
</gene>
<proteinExistence type="predicted"/>
<accession>A0A098G8V8</accession>
<feature type="region of interest" description="Disordered" evidence="1">
    <location>
        <begin position="22"/>
        <end position="49"/>
    </location>
</feature>
<protein>
    <submittedName>
        <fullName evidence="2">Uncharacterized protein</fullName>
    </submittedName>
</protein>
<dbReference type="Proteomes" id="UP000032430">
    <property type="component" value="Chromosome I"/>
</dbReference>
<dbReference type="EMBL" id="LN614827">
    <property type="protein sequence ID" value="CEG57905.1"/>
    <property type="molecule type" value="Genomic_DNA"/>
</dbReference>